<evidence type="ECO:0000313" key="3">
    <source>
        <dbReference type="Proteomes" id="UP000002534"/>
    </source>
</evidence>
<dbReference type="AlphaFoldDB" id="Q3A8G5"/>
<evidence type="ECO:0000259" key="1">
    <source>
        <dbReference type="Pfam" id="PF12392"/>
    </source>
</evidence>
<gene>
    <name evidence="2" type="ordered locus">Pcar_0064</name>
</gene>
<feature type="domain" description="Peptidase U32 collagenase" evidence="1">
    <location>
        <begin position="397"/>
        <end position="504"/>
    </location>
</feature>
<dbReference type="EMBL" id="CP000142">
    <property type="protein sequence ID" value="ABA87327.1"/>
    <property type="molecule type" value="Genomic_DNA"/>
</dbReference>
<reference evidence="2 3" key="2">
    <citation type="journal article" date="2012" name="BMC Genomics">
        <title>The genome of Pelobacter carbinolicus reveals surprising metabolic capabilities and physiological features.</title>
        <authorList>
            <person name="Aklujkar M."/>
            <person name="Haveman S.A."/>
            <person name="Didonato R.Jr."/>
            <person name="Chertkov O."/>
            <person name="Han C.S."/>
            <person name="Land M.L."/>
            <person name="Brown P."/>
            <person name="Lovley D.R."/>
        </authorList>
    </citation>
    <scope>NUCLEOTIDE SEQUENCE [LARGE SCALE GENOMIC DNA]</scope>
    <source>
        <strain evidence="3">DSM 2380 / NBRC 103641 / GraBd1</strain>
    </source>
</reference>
<dbReference type="Pfam" id="PF12392">
    <property type="entry name" value="DUF3656"/>
    <property type="match status" value="1"/>
</dbReference>
<sequence>MPHTSKYPELLAPAGSLEAFFAAMESGADAVYCGLKEFSARAKARNISMTDLEGMLAYAHKLDRRIYVTLNTLIREEELPRLTEILAGLEALGVDAIILQDLSVWKMIRDHFPGLPLHASTQMTVHNAAGIRTLERMGFKRAVLARELTLEEITAIRRETTLELEHFIHGALCFSYSGQCLFSSWLGGKSGNRGRCAQPCRRRYSYRQKYGYYFSPNDLSVIDLLPELQQAGVGSLKIEGRMKSAEYVANVVAAYRRALDAAPGQRKQALKQAKECLKQSFGRLPTKGFLPGPKPTDIAIPSLKGATGRFLGEISALRGGDLSFKSRDRLHLGDRIRIQPKSDQAGTAFTIKELRLGRRNVKAAPAGSLVTVPSTFRDTFRIGDAVFKVSSEQAFTMSEAACRRKLQQAGKIPDHIDLHIELQDETLTLAGRSGAVVLEQSYDVPVFPASDSPLSSDTLRSVFERSGKHELVLGNLSTGPLPPVVIPPSRLKEVRRLFYQAVCDQLGTADRQNRQQHLANAKHALLPHRSSPVSPQKRLITVAMDRMRDSHLLNDPLVDRIMLPLTVSNVQQLGQRLSGREDRVIWDIPFVLLGSDWQECRRAVRILVERGFRTFRLNNLGHFPLFDGLPQLTLLSGWRLFTLNSQAALAWNELGISEATLYLEDDRTNLAALLQRDTGIETNLTVYASVPLITSRIPIRGVRSDSPILSDRNDAYRVTQRGGQTVVSSTTDFSLLGHLPELEHMGCHRFIIDLSHVGPFSAQGKQVLEAVRRGGNISGTSDFNFESGME</sequence>
<dbReference type="OrthoDB" id="9807498at2"/>
<keyword evidence="3" id="KW-1185">Reference proteome</keyword>
<dbReference type="InterPro" id="IPR020988">
    <property type="entry name" value="Pept_U32_collagenase"/>
</dbReference>
<evidence type="ECO:0000313" key="2">
    <source>
        <dbReference type="EMBL" id="ABA87327.1"/>
    </source>
</evidence>
<reference evidence="3" key="1">
    <citation type="submission" date="2005-10" db="EMBL/GenBank/DDBJ databases">
        <title>Complete sequence of Pelobacter carbinolicus DSM 2380.</title>
        <authorList>
            <person name="Copeland A."/>
            <person name="Lucas S."/>
            <person name="Lapidus A."/>
            <person name="Barry K."/>
            <person name="Detter J.C."/>
            <person name="Glavina T."/>
            <person name="Hammon N."/>
            <person name="Israni S."/>
            <person name="Pitluck S."/>
            <person name="Chertkov O."/>
            <person name="Schmutz J."/>
            <person name="Larimer F."/>
            <person name="Land M."/>
            <person name="Kyrpides N."/>
            <person name="Ivanova N."/>
            <person name="Richardson P."/>
        </authorList>
    </citation>
    <scope>NUCLEOTIDE SEQUENCE [LARGE SCALE GENOMIC DNA]</scope>
    <source>
        <strain evidence="3">DSM 2380 / NBRC 103641 / GraBd1</strain>
    </source>
</reference>
<dbReference type="Pfam" id="PF01136">
    <property type="entry name" value="Peptidase_U32"/>
    <property type="match status" value="1"/>
</dbReference>
<dbReference type="KEGG" id="pca:Pcar_0064"/>
<accession>Q3A8G5</accession>
<dbReference type="RefSeq" id="WP_011339714.1">
    <property type="nucleotide sequence ID" value="NC_007498.2"/>
</dbReference>
<dbReference type="Proteomes" id="UP000002534">
    <property type="component" value="Chromosome"/>
</dbReference>
<organism evidence="2 3">
    <name type="scientific">Syntrophotalea carbinolica (strain DSM 2380 / NBRC 103641 / GraBd1)</name>
    <name type="common">Pelobacter carbinolicus</name>
    <dbReference type="NCBI Taxonomy" id="338963"/>
    <lineage>
        <taxon>Bacteria</taxon>
        <taxon>Pseudomonadati</taxon>
        <taxon>Thermodesulfobacteriota</taxon>
        <taxon>Desulfuromonadia</taxon>
        <taxon>Desulfuromonadales</taxon>
        <taxon>Syntrophotaleaceae</taxon>
        <taxon>Syntrophotalea</taxon>
    </lineage>
</organism>
<dbReference type="InterPro" id="IPR001539">
    <property type="entry name" value="Peptidase_U32"/>
</dbReference>
<dbReference type="InterPro" id="IPR051454">
    <property type="entry name" value="RNA/ubiquinone_mod_enzymes"/>
</dbReference>
<protein>
    <submittedName>
        <fullName evidence="2">Peptidase, U32 family</fullName>
    </submittedName>
</protein>
<dbReference type="PANTHER" id="PTHR30217">
    <property type="entry name" value="PEPTIDASE U32 FAMILY"/>
    <property type="match status" value="1"/>
</dbReference>
<dbReference type="HOGENOM" id="CLU_011540_4_1_7"/>
<name>Q3A8G5_SYNC1</name>
<dbReference type="PANTHER" id="PTHR30217:SF10">
    <property type="entry name" value="23S RRNA 5-HYDROXYCYTIDINE C2501 SYNTHASE"/>
    <property type="match status" value="1"/>
</dbReference>
<dbReference type="eggNOG" id="COG0826">
    <property type="taxonomic scope" value="Bacteria"/>
</dbReference>
<proteinExistence type="predicted"/>